<dbReference type="GO" id="GO:0016740">
    <property type="term" value="F:transferase activity"/>
    <property type="evidence" value="ECO:0007669"/>
    <property type="project" value="UniProtKB-KW"/>
</dbReference>
<organism evidence="1 2">
    <name type="scientific">Aneurinibacillus aneurinilyticus</name>
    <name type="common">Bacillus aneurinolyticus</name>
    <dbReference type="NCBI Taxonomy" id="1391"/>
    <lineage>
        <taxon>Bacteria</taxon>
        <taxon>Bacillati</taxon>
        <taxon>Bacillota</taxon>
        <taxon>Bacilli</taxon>
        <taxon>Bacillales</taxon>
        <taxon>Paenibacillaceae</taxon>
        <taxon>Aneurinibacillus group</taxon>
        <taxon>Aneurinibacillus</taxon>
    </lineage>
</organism>
<proteinExistence type="predicted"/>
<reference evidence="1 2" key="1">
    <citation type="submission" date="2020-04" db="EMBL/GenBank/DDBJ databases">
        <authorList>
            <person name="Hitch T.C.A."/>
            <person name="Wylensek D."/>
            <person name="Clavel T."/>
        </authorList>
    </citation>
    <scope>NUCLEOTIDE SEQUENCE [LARGE SCALE GENOMIC DNA]</scope>
    <source>
        <strain evidence="1 2">WB01_D5_05</strain>
    </source>
</reference>
<dbReference type="RefSeq" id="WP_168975231.1">
    <property type="nucleotide sequence ID" value="NZ_CAMJCG010000055.1"/>
</dbReference>
<dbReference type="Proteomes" id="UP000561326">
    <property type="component" value="Unassembled WGS sequence"/>
</dbReference>
<sequence>MLAHYRRCESDENYAQFTLFFIRHRTDFNSRFSLYDTLIHVLESIHDSHIILVEDAMNKMIGWCHYRYVTADYQPDPEGEIAFVNSIIVAKEYRSSRLFIQGFRHIVNQITEENSCVKHLQFYAQSDNAYLNRLYSKFASIIGEHEGYHGTENIYSADLDRLLRYLKKKDD</sequence>
<accession>A0A848CSF7</accession>
<dbReference type="InterPro" id="IPR016181">
    <property type="entry name" value="Acyl_CoA_acyltransferase"/>
</dbReference>
<dbReference type="SUPFAM" id="SSF55729">
    <property type="entry name" value="Acyl-CoA N-acyltransferases (Nat)"/>
    <property type="match status" value="1"/>
</dbReference>
<protein>
    <submittedName>
        <fullName evidence="1">GNAT family N-acetyltransferase</fullName>
    </submittedName>
</protein>
<evidence type="ECO:0000313" key="1">
    <source>
        <dbReference type="EMBL" id="NME98733.1"/>
    </source>
</evidence>
<comment type="caution">
    <text evidence="1">The sequence shown here is derived from an EMBL/GenBank/DDBJ whole genome shotgun (WGS) entry which is preliminary data.</text>
</comment>
<evidence type="ECO:0000313" key="2">
    <source>
        <dbReference type="Proteomes" id="UP000561326"/>
    </source>
</evidence>
<name>A0A848CSF7_ANEAE</name>
<keyword evidence="1" id="KW-0808">Transferase</keyword>
<dbReference type="Gene3D" id="3.40.630.30">
    <property type="match status" value="1"/>
</dbReference>
<dbReference type="EMBL" id="JABAGO010000017">
    <property type="protein sequence ID" value="NME98733.1"/>
    <property type="molecule type" value="Genomic_DNA"/>
</dbReference>
<gene>
    <name evidence="1" type="ORF">HF838_10725</name>
</gene>
<dbReference type="AlphaFoldDB" id="A0A848CSF7"/>